<feature type="transmembrane region" description="Helical" evidence="1">
    <location>
        <begin position="301"/>
        <end position="319"/>
    </location>
</feature>
<proteinExistence type="predicted"/>
<feature type="transmembrane region" description="Helical" evidence="1">
    <location>
        <begin position="89"/>
        <end position="110"/>
    </location>
</feature>
<dbReference type="Gene3D" id="1.20.144.10">
    <property type="entry name" value="Phosphatidic acid phosphatase type 2/haloperoxidase"/>
    <property type="match status" value="1"/>
</dbReference>
<keyword evidence="1" id="KW-1133">Transmembrane helix</keyword>
<feature type="transmembrane region" description="Helical" evidence="1">
    <location>
        <begin position="16"/>
        <end position="35"/>
    </location>
</feature>
<gene>
    <name evidence="3" type="ORF">P7228_14640</name>
</gene>
<protein>
    <submittedName>
        <fullName evidence="3">Phosphatase PAP2 family protein</fullName>
    </submittedName>
</protein>
<feature type="domain" description="Inositolphosphotransferase Aur1/Ipt1" evidence="2">
    <location>
        <begin position="127"/>
        <end position="311"/>
    </location>
</feature>
<evidence type="ECO:0000313" key="4">
    <source>
        <dbReference type="Proteomes" id="UP001215827"/>
    </source>
</evidence>
<feature type="transmembrane region" description="Helical" evidence="1">
    <location>
        <begin position="41"/>
        <end position="68"/>
    </location>
</feature>
<feature type="transmembrane region" description="Helical" evidence="1">
    <location>
        <begin position="153"/>
        <end position="175"/>
    </location>
</feature>
<accession>A0ABY8FT02</accession>
<dbReference type="InterPro" id="IPR026841">
    <property type="entry name" value="Aur1/Ipt1"/>
</dbReference>
<feature type="transmembrane region" description="Helical" evidence="1">
    <location>
        <begin position="277"/>
        <end position="295"/>
    </location>
</feature>
<reference evidence="3 4" key="1">
    <citation type="submission" date="2023-03" db="EMBL/GenBank/DDBJ databases">
        <title>Altererythrobacter sp. CAU 1644 isolated from sand.</title>
        <authorList>
            <person name="Kim W."/>
        </authorList>
    </citation>
    <scope>NUCLEOTIDE SEQUENCE [LARGE SCALE GENOMIC DNA]</scope>
    <source>
        <strain evidence="3 4">CAU 1644</strain>
    </source>
</reference>
<dbReference type="RefSeq" id="WP_278015968.1">
    <property type="nucleotide sequence ID" value="NZ_CP121106.1"/>
</dbReference>
<keyword evidence="1" id="KW-0812">Transmembrane</keyword>
<keyword evidence="4" id="KW-1185">Reference proteome</keyword>
<sequence>MDSETITVSNALDGRAWALCVLLTLCPALFAAWYANSPADLAPALAILPAWMAAAAILAAIGAFAHMVARKEPSPAAAIARMVQQDWRAILQAALLILLAGLNMITFMWIKPLLNQLVPFWADPLLALFDNALFFGHDPWTLLDWANVPFAGLIYHPVWFFTIAIALLVATFAPASRERSAIIVSYFVLWSLVAPIVHSLLPAVGPIFYEAMGYGPRFAAMQNNPETAAVAGYLWDFYESGSFGAGNGISAMPSMHVTTSSWVVIATYVLRRRWLPVALAAWAVIFTLSIALGWHYAVDGIVGAIAAFSVYRLCLLFFADRPGEPVSIAQPVPNPA</sequence>
<evidence type="ECO:0000259" key="2">
    <source>
        <dbReference type="Pfam" id="PF14378"/>
    </source>
</evidence>
<feature type="transmembrane region" description="Helical" evidence="1">
    <location>
        <begin position="249"/>
        <end position="270"/>
    </location>
</feature>
<dbReference type="Pfam" id="PF14378">
    <property type="entry name" value="PAP2_3"/>
    <property type="match status" value="1"/>
</dbReference>
<dbReference type="EMBL" id="CP121106">
    <property type="protein sequence ID" value="WFL77210.1"/>
    <property type="molecule type" value="Genomic_DNA"/>
</dbReference>
<name>A0ABY8FT02_9SPHN</name>
<feature type="transmembrane region" description="Helical" evidence="1">
    <location>
        <begin position="187"/>
        <end position="209"/>
    </location>
</feature>
<dbReference type="Proteomes" id="UP001215827">
    <property type="component" value="Chromosome"/>
</dbReference>
<keyword evidence="1" id="KW-0472">Membrane</keyword>
<organism evidence="3 4">
    <name type="scientific">Altererythrobacter arenosus</name>
    <dbReference type="NCBI Taxonomy" id="3032592"/>
    <lineage>
        <taxon>Bacteria</taxon>
        <taxon>Pseudomonadati</taxon>
        <taxon>Pseudomonadota</taxon>
        <taxon>Alphaproteobacteria</taxon>
        <taxon>Sphingomonadales</taxon>
        <taxon>Erythrobacteraceae</taxon>
        <taxon>Altererythrobacter</taxon>
    </lineage>
</organism>
<evidence type="ECO:0000313" key="3">
    <source>
        <dbReference type="EMBL" id="WFL77210.1"/>
    </source>
</evidence>
<evidence type="ECO:0000256" key="1">
    <source>
        <dbReference type="SAM" id="Phobius"/>
    </source>
</evidence>